<keyword evidence="1" id="KW-0720">Serine protease</keyword>
<sequence length="404" mass="46334">MTMIYLKIFNFHFLILISLSVAIVSRGYQEIILQRCLPKADMENVGIKCSHDEVIAIKEAFFTSSIVDQCPFVNLNGTNYRRSTSDFKSFRSCTDDLRLTLNSKCSGHSSCLVNLRKLHYHQCSGFDGWINLKYICIPNAKLNSYCNIQLKDNFGYVTNPGYPKYYPPYDCNWKIIGYPGQRVQIEILDLSIKEPFYNRRRLTNYECTDNVAIIEDDVKQFSLCGESKSNLIEFRSKSNELDVEFKSFNFSPTRGLLFKYTMIDCPTLKPPSNGYMYRNQSLAFYNCYFDYVFEDTGLSTKILFCQYQSYWNGTVSRCIAKENATIETETVAYALSRASSILDSSYVDSDDDEQSSPMVKEIEEISIKPITIIIIGIITLCVIATIIIMLIHSGRDSYSTNIIL</sequence>
<dbReference type="InterPro" id="IPR043159">
    <property type="entry name" value="Lectin_gal-bd_sf"/>
</dbReference>
<dbReference type="InterPro" id="IPR000859">
    <property type="entry name" value="CUB_dom"/>
</dbReference>
<evidence type="ECO:0000256" key="1">
    <source>
        <dbReference type="ARBA" id="ARBA00022825"/>
    </source>
</evidence>
<dbReference type="Gene3D" id="2.60.120.740">
    <property type="match status" value="1"/>
</dbReference>
<dbReference type="OrthoDB" id="6431754at2759"/>
<dbReference type="EnsemblMetazoa" id="SSS_2943s_mrna">
    <property type="protein sequence ID" value="KAF7488017.1"/>
    <property type="gene ID" value="SSS_2943"/>
</dbReference>
<dbReference type="SUPFAM" id="SSF57535">
    <property type="entry name" value="Complement control module/SCR domain"/>
    <property type="match status" value="1"/>
</dbReference>
<dbReference type="PROSITE" id="PS01180">
    <property type="entry name" value="CUB"/>
    <property type="match status" value="1"/>
</dbReference>
<keyword evidence="1" id="KW-0645">Protease</keyword>
<reference evidence="9" key="1">
    <citation type="journal article" date="2020" name="PLoS Negl. Trop. Dis.">
        <title>High-quality nuclear genome for Sarcoptes scabiei-A critical resource for a neglected parasite.</title>
        <authorList>
            <person name="Korhonen P.K."/>
            <person name="Gasser R.B."/>
            <person name="Ma G."/>
            <person name="Wang T."/>
            <person name="Stroehlein A.J."/>
            <person name="Young N.D."/>
            <person name="Ang C.S."/>
            <person name="Fernando D.D."/>
            <person name="Lu H.C."/>
            <person name="Taylor S."/>
            <person name="Reynolds S.L."/>
            <person name="Mofiz E."/>
            <person name="Najaraj S.H."/>
            <person name="Gowda H."/>
            <person name="Madugundu A."/>
            <person name="Renuse S."/>
            <person name="Holt D."/>
            <person name="Pandey A."/>
            <person name="Papenfuss A.T."/>
            <person name="Fischer K."/>
        </authorList>
    </citation>
    <scope>NUCLEOTIDE SEQUENCE [LARGE SCALE GENOMIC DNA]</scope>
</reference>
<dbReference type="PANTHER" id="PTHR24255">
    <property type="entry name" value="COMPLEMENT COMPONENT 1, S SUBCOMPONENT-RELATED"/>
    <property type="match status" value="1"/>
</dbReference>
<reference evidence="8" key="3">
    <citation type="submission" date="2022-06" db="UniProtKB">
        <authorList>
            <consortium name="EnsemblMetazoa"/>
        </authorList>
    </citation>
    <scope>IDENTIFICATION</scope>
</reference>
<gene>
    <name evidence="7" type="ORF">SSS_2943</name>
</gene>
<keyword evidence="4" id="KW-0812">Transmembrane</keyword>
<dbReference type="Pfam" id="PF00431">
    <property type="entry name" value="CUB"/>
    <property type="match status" value="1"/>
</dbReference>
<dbReference type="GO" id="GO:0004252">
    <property type="term" value="F:serine-type endopeptidase activity"/>
    <property type="evidence" value="ECO:0007669"/>
    <property type="project" value="TreeGrafter"/>
</dbReference>
<protein>
    <recommendedName>
        <fullName evidence="6">CUB domain-containing protein</fullName>
    </recommendedName>
</protein>
<dbReference type="InterPro" id="IPR035914">
    <property type="entry name" value="Sperma_CUB_dom_sf"/>
</dbReference>
<evidence type="ECO:0000256" key="4">
    <source>
        <dbReference type="SAM" id="Phobius"/>
    </source>
</evidence>
<dbReference type="Gene3D" id="2.60.120.290">
    <property type="entry name" value="Spermadhesin, CUB domain"/>
    <property type="match status" value="1"/>
</dbReference>
<evidence type="ECO:0000256" key="2">
    <source>
        <dbReference type="ARBA" id="ARBA00023157"/>
    </source>
</evidence>
<feature type="chain" id="PRO_5038259164" description="CUB domain-containing protein" evidence="5">
    <location>
        <begin position="23"/>
        <end position="404"/>
    </location>
</feature>
<dbReference type="InterPro" id="IPR035976">
    <property type="entry name" value="Sushi/SCR/CCP_sf"/>
</dbReference>
<dbReference type="GO" id="GO:0005615">
    <property type="term" value="C:extracellular space"/>
    <property type="evidence" value="ECO:0007669"/>
    <property type="project" value="TreeGrafter"/>
</dbReference>
<dbReference type="SMART" id="SM00042">
    <property type="entry name" value="CUB"/>
    <property type="match status" value="1"/>
</dbReference>
<evidence type="ECO:0000313" key="8">
    <source>
        <dbReference type="EnsemblMetazoa" id="KAF7488017.1"/>
    </source>
</evidence>
<dbReference type="EMBL" id="WVUK01000066">
    <property type="protein sequence ID" value="KAF7488017.1"/>
    <property type="molecule type" value="Genomic_DNA"/>
</dbReference>
<organism evidence="7">
    <name type="scientific">Sarcoptes scabiei</name>
    <name type="common">Itch mite</name>
    <name type="synonym">Acarus scabiei</name>
    <dbReference type="NCBI Taxonomy" id="52283"/>
    <lineage>
        <taxon>Eukaryota</taxon>
        <taxon>Metazoa</taxon>
        <taxon>Ecdysozoa</taxon>
        <taxon>Arthropoda</taxon>
        <taxon>Chelicerata</taxon>
        <taxon>Arachnida</taxon>
        <taxon>Acari</taxon>
        <taxon>Acariformes</taxon>
        <taxon>Sarcoptiformes</taxon>
        <taxon>Astigmata</taxon>
        <taxon>Psoroptidia</taxon>
        <taxon>Sarcoptoidea</taxon>
        <taxon>Sarcoptidae</taxon>
        <taxon>Sarcoptinae</taxon>
        <taxon>Sarcoptes</taxon>
    </lineage>
</organism>
<keyword evidence="5" id="KW-0732">Signal</keyword>
<evidence type="ECO:0000256" key="5">
    <source>
        <dbReference type="SAM" id="SignalP"/>
    </source>
</evidence>
<dbReference type="Proteomes" id="UP000070412">
    <property type="component" value="Unassembled WGS sequence"/>
</dbReference>
<keyword evidence="9" id="KW-1185">Reference proteome</keyword>
<dbReference type="SUPFAM" id="SSF49854">
    <property type="entry name" value="Spermadhesin, CUB domain"/>
    <property type="match status" value="1"/>
</dbReference>
<dbReference type="CDD" id="cd22823">
    <property type="entry name" value="Gal_Rha_Lectin"/>
    <property type="match status" value="1"/>
</dbReference>
<feature type="signal peptide" evidence="5">
    <location>
        <begin position="1"/>
        <end position="22"/>
    </location>
</feature>
<dbReference type="AlphaFoldDB" id="A0A834R2A0"/>
<feature type="disulfide bond" evidence="3">
    <location>
        <begin position="207"/>
        <end position="224"/>
    </location>
</feature>
<accession>A0A834R2A0</accession>
<keyword evidence="1" id="KW-0378">Hydrolase</keyword>
<proteinExistence type="predicted"/>
<name>A0A834R2A0_SARSC</name>
<dbReference type="PANTHER" id="PTHR24255:SF31">
    <property type="entry name" value="CUBILIN-LIKE PROTEIN"/>
    <property type="match status" value="1"/>
</dbReference>
<comment type="caution">
    <text evidence="3">Lacks conserved residue(s) required for the propagation of feature annotation.</text>
</comment>
<evidence type="ECO:0000259" key="6">
    <source>
        <dbReference type="PROSITE" id="PS01180"/>
    </source>
</evidence>
<reference evidence="7" key="2">
    <citation type="submission" date="2020-01" db="EMBL/GenBank/DDBJ databases">
        <authorList>
            <person name="Korhonen P.K.K."/>
            <person name="Guangxu M.G."/>
            <person name="Wang T.W."/>
            <person name="Stroehlein A.J.S."/>
            <person name="Young N.D."/>
            <person name="Ang C.-S.A."/>
            <person name="Fernando D.W.F."/>
            <person name="Lu H.L."/>
            <person name="Taylor S.T."/>
            <person name="Ehtesham M.E.M."/>
            <person name="Najaraj S.H.N."/>
            <person name="Harsha G.H.G."/>
            <person name="Madugundu A.M."/>
            <person name="Renuse S.R."/>
            <person name="Holt D.H."/>
            <person name="Pandey A.P."/>
            <person name="Papenfuss A.P."/>
            <person name="Gasser R.B.G."/>
            <person name="Fischer K.F."/>
        </authorList>
    </citation>
    <scope>NUCLEOTIDE SEQUENCE</scope>
    <source>
        <strain evidence="7">SSS_KF_BRIS2020</strain>
    </source>
</reference>
<keyword evidence="4" id="KW-1133">Transmembrane helix</keyword>
<evidence type="ECO:0000256" key="3">
    <source>
        <dbReference type="PROSITE-ProRule" id="PRU00059"/>
    </source>
</evidence>
<evidence type="ECO:0000313" key="7">
    <source>
        <dbReference type="EMBL" id="KAF7488017.1"/>
    </source>
</evidence>
<feature type="transmembrane region" description="Helical" evidence="4">
    <location>
        <begin position="370"/>
        <end position="391"/>
    </location>
</feature>
<keyword evidence="2 3" id="KW-1015">Disulfide bond</keyword>
<evidence type="ECO:0000313" key="9">
    <source>
        <dbReference type="Proteomes" id="UP000070412"/>
    </source>
</evidence>
<feature type="domain" description="CUB" evidence="6">
    <location>
        <begin position="146"/>
        <end position="263"/>
    </location>
</feature>
<keyword evidence="4" id="KW-0472">Membrane</keyword>